<dbReference type="EMBL" id="MSYM01000004">
    <property type="protein sequence ID" value="OLP08344.1"/>
    <property type="molecule type" value="Genomic_DNA"/>
</dbReference>
<gene>
    <name evidence="1" type="ORF">BLL52_0346</name>
</gene>
<proteinExistence type="predicted"/>
<evidence type="ECO:0000313" key="2">
    <source>
        <dbReference type="Proteomes" id="UP000185911"/>
    </source>
</evidence>
<dbReference type="AlphaFoldDB" id="A0A1Q8YJW1"/>
<evidence type="ECO:0000313" key="1">
    <source>
        <dbReference type="EMBL" id="OLP08344.1"/>
    </source>
</evidence>
<name>A0A1Q8YJW1_9BURK</name>
<comment type="caution">
    <text evidence="1">The sequence shown here is derived from an EMBL/GenBank/DDBJ whole genome shotgun (WGS) entry which is preliminary data.</text>
</comment>
<dbReference type="Proteomes" id="UP000185911">
    <property type="component" value="Unassembled WGS sequence"/>
</dbReference>
<accession>A0A1Q8YJW1</accession>
<keyword evidence="2" id="KW-1185">Reference proteome</keyword>
<organism evidence="1 2">
    <name type="scientific">Rhodoferax antarcticus ANT.BR</name>
    <dbReference type="NCBI Taxonomy" id="1111071"/>
    <lineage>
        <taxon>Bacteria</taxon>
        <taxon>Pseudomonadati</taxon>
        <taxon>Pseudomonadota</taxon>
        <taxon>Betaproteobacteria</taxon>
        <taxon>Burkholderiales</taxon>
        <taxon>Comamonadaceae</taxon>
        <taxon>Rhodoferax</taxon>
    </lineage>
</organism>
<protein>
    <submittedName>
        <fullName evidence="1">Uncharacterized protein</fullName>
    </submittedName>
</protein>
<reference evidence="1 2" key="1">
    <citation type="submission" date="2017-01" db="EMBL/GenBank/DDBJ databases">
        <title>Genome sequence of Rhodoferax antarcticus ANT.BR, a psychrophilic purple nonsulfur bacterium from an Antarctic microbial mat.</title>
        <authorList>
            <person name="Baker J."/>
            <person name="Riester C."/>
            <person name="Skinner B."/>
            <person name="Newell A."/>
            <person name="Swingley W."/>
            <person name="Madigan M."/>
            <person name="Jung D."/>
            <person name="Asao M."/>
            <person name="Chen M."/>
            <person name="Loughlin P."/>
            <person name="Pan H."/>
            <person name="Lin S."/>
            <person name="Li N."/>
            <person name="Shaw J."/>
            <person name="Prado M."/>
            <person name="Sherman C."/>
            <person name="Li X."/>
            <person name="Tang J."/>
            <person name="Blankenship R."/>
            <person name="Zhao T."/>
            <person name="Touchman J."/>
            <person name="Sattley M."/>
        </authorList>
    </citation>
    <scope>NUCLEOTIDE SEQUENCE [LARGE SCALE GENOMIC DNA]</scope>
    <source>
        <strain evidence="1 2">ANT.BR</strain>
    </source>
</reference>
<sequence>MGLGLSSVRKFLTAEMGGYLGLFLKYLKFSDFFFKRDVP</sequence>